<evidence type="ECO:0008006" key="4">
    <source>
        <dbReference type="Google" id="ProtNLM"/>
    </source>
</evidence>
<gene>
    <name evidence="2" type="ORF">GBAR_LOCUS21765</name>
</gene>
<keyword evidence="1" id="KW-0732">Signal</keyword>
<evidence type="ECO:0000313" key="2">
    <source>
        <dbReference type="EMBL" id="CAI8039152.1"/>
    </source>
</evidence>
<proteinExistence type="predicted"/>
<accession>A0AA35T107</accession>
<feature type="chain" id="PRO_5041464962" description="Secreted protein" evidence="1">
    <location>
        <begin position="18"/>
        <end position="153"/>
    </location>
</feature>
<comment type="caution">
    <text evidence="2">The sequence shown here is derived from an EMBL/GenBank/DDBJ whole genome shotgun (WGS) entry which is preliminary data.</text>
</comment>
<sequence>MSARALALRKAARVAAASWVLFCLVEDLLESQQRPQVLLVLLEVLSVDPLCLLQLSFLQQQGPQHVTCWHHPPPRLVVDQGVVSLHGQAEVFKCFLLVPLEVLHLPVEDSLGYIQYTTLFLRVVHHVVEEVAVGYFLVFQGVSEIFTFFVCLL</sequence>
<feature type="signal peptide" evidence="1">
    <location>
        <begin position="1"/>
        <end position="17"/>
    </location>
</feature>
<reference evidence="2" key="1">
    <citation type="submission" date="2023-03" db="EMBL/GenBank/DDBJ databases">
        <authorList>
            <person name="Steffen K."/>
            <person name="Cardenas P."/>
        </authorList>
    </citation>
    <scope>NUCLEOTIDE SEQUENCE</scope>
</reference>
<keyword evidence="3" id="KW-1185">Reference proteome</keyword>
<name>A0AA35T107_GEOBA</name>
<evidence type="ECO:0000256" key="1">
    <source>
        <dbReference type="SAM" id="SignalP"/>
    </source>
</evidence>
<organism evidence="2 3">
    <name type="scientific">Geodia barretti</name>
    <name type="common">Barrett's horny sponge</name>
    <dbReference type="NCBI Taxonomy" id="519541"/>
    <lineage>
        <taxon>Eukaryota</taxon>
        <taxon>Metazoa</taxon>
        <taxon>Porifera</taxon>
        <taxon>Demospongiae</taxon>
        <taxon>Heteroscleromorpha</taxon>
        <taxon>Tetractinellida</taxon>
        <taxon>Astrophorina</taxon>
        <taxon>Geodiidae</taxon>
        <taxon>Geodia</taxon>
    </lineage>
</organism>
<protein>
    <recommendedName>
        <fullName evidence="4">Secreted protein</fullName>
    </recommendedName>
</protein>
<evidence type="ECO:0000313" key="3">
    <source>
        <dbReference type="Proteomes" id="UP001174909"/>
    </source>
</evidence>
<dbReference type="AlphaFoldDB" id="A0AA35T107"/>
<dbReference type="EMBL" id="CASHTH010003024">
    <property type="protein sequence ID" value="CAI8039152.1"/>
    <property type="molecule type" value="Genomic_DNA"/>
</dbReference>
<dbReference type="Proteomes" id="UP001174909">
    <property type="component" value="Unassembled WGS sequence"/>
</dbReference>